<accession>R7T7J5</accession>
<dbReference type="Pfam" id="PF23713">
    <property type="entry name" value="WHD_Egal"/>
    <property type="match status" value="1"/>
</dbReference>
<dbReference type="EnsemblMetazoa" id="CapteT130978">
    <property type="protein sequence ID" value="CapteP130978"/>
    <property type="gene ID" value="CapteG130978"/>
</dbReference>
<reference evidence="4" key="1">
    <citation type="submission" date="2012-12" db="EMBL/GenBank/DDBJ databases">
        <authorList>
            <person name="Hellsten U."/>
            <person name="Grimwood J."/>
            <person name="Chapman J.A."/>
            <person name="Shapiro H."/>
            <person name="Aerts A."/>
            <person name="Otillar R.P."/>
            <person name="Terry A.Y."/>
            <person name="Boore J.L."/>
            <person name="Simakov O."/>
            <person name="Marletaz F."/>
            <person name="Cho S.-J."/>
            <person name="Edsinger-Gonzales E."/>
            <person name="Havlak P."/>
            <person name="Kuo D.-H."/>
            <person name="Larsson T."/>
            <person name="Lv J."/>
            <person name="Arendt D."/>
            <person name="Savage R."/>
            <person name="Osoegawa K."/>
            <person name="de Jong P."/>
            <person name="Lindberg D.R."/>
            <person name="Seaver E.C."/>
            <person name="Weisblat D.A."/>
            <person name="Putnam N.H."/>
            <person name="Grigoriev I.V."/>
            <person name="Rokhsar D.S."/>
        </authorList>
    </citation>
    <scope>NUCLEOTIDE SEQUENCE</scope>
    <source>
        <strain evidence="4">I ESC-2004</strain>
    </source>
</reference>
<keyword evidence="4" id="KW-1185">Reference proteome</keyword>
<gene>
    <name evidence="2" type="ORF">CAPTEDRAFT_130978</name>
</gene>
<dbReference type="EMBL" id="KB311259">
    <property type="protein sequence ID" value="ELT89624.1"/>
    <property type="molecule type" value="Genomic_DNA"/>
</dbReference>
<evidence type="ECO:0000259" key="1">
    <source>
        <dbReference type="Pfam" id="PF23713"/>
    </source>
</evidence>
<evidence type="ECO:0000313" key="3">
    <source>
        <dbReference type="EnsemblMetazoa" id="CapteP130978"/>
    </source>
</evidence>
<dbReference type="Proteomes" id="UP000014760">
    <property type="component" value="Unassembled WGS sequence"/>
</dbReference>
<dbReference type="STRING" id="283909.R7T7J5"/>
<name>R7T7J5_CAPTE</name>
<reference evidence="2 4" key="2">
    <citation type="journal article" date="2013" name="Nature">
        <title>Insights into bilaterian evolution from three spiralian genomes.</title>
        <authorList>
            <person name="Simakov O."/>
            <person name="Marletaz F."/>
            <person name="Cho S.J."/>
            <person name="Edsinger-Gonzales E."/>
            <person name="Havlak P."/>
            <person name="Hellsten U."/>
            <person name="Kuo D.H."/>
            <person name="Larsson T."/>
            <person name="Lv J."/>
            <person name="Arendt D."/>
            <person name="Savage R."/>
            <person name="Osoegawa K."/>
            <person name="de Jong P."/>
            <person name="Grimwood J."/>
            <person name="Chapman J.A."/>
            <person name="Shapiro H."/>
            <person name="Aerts A."/>
            <person name="Otillar R.P."/>
            <person name="Terry A.Y."/>
            <person name="Boore J.L."/>
            <person name="Grigoriev I.V."/>
            <person name="Lindberg D.R."/>
            <person name="Seaver E.C."/>
            <person name="Weisblat D.A."/>
            <person name="Putnam N.H."/>
            <person name="Rokhsar D.S."/>
        </authorList>
    </citation>
    <scope>NUCLEOTIDE SEQUENCE</scope>
    <source>
        <strain evidence="2 4">I ESC-2004</strain>
    </source>
</reference>
<proteinExistence type="predicted"/>
<dbReference type="OrthoDB" id="26838at2759"/>
<feature type="non-terminal residue" evidence="2">
    <location>
        <position position="71"/>
    </location>
</feature>
<evidence type="ECO:0000313" key="2">
    <source>
        <dbReference type="EMBL" id="ELT89624.1"/>
    </source>
</evidence>
<dbReference type="EMBL" id="AMQN01014767">
    <property type="status" value="NOT_ANNOTATED_CDS"/>
    <property type="molecule type" value="Genomic_DNA"/>
</dbReference>
<sequence length="71" mass="7862">MLTNDEPGHKAMLYFLEVLMNSNEALTISQLAGRFGSRSFTAEMRSACGANESGLKKFLLKYPSLFTVRGN</sequence>
<protein>
    <recommendedName>
        <fullName evidence="1">Egal-1 winged helix domain-containing protein</fullName>
    </recommendedName>
</protein>
<dbReference type="AlphaFoldDB" id="R7T7J5"/>
<organism evidence="2">
    <name type="scientific">Capitella teleta</name>
    <name type="common">Polychaete worm</name>
    <dbReference type="NCBI Taxonomy" id="283909"/>
    <lineage>
        <taxon>Eukaryota</taxon>
        <taxon>Metazoa</taxon>
        <taxon>Spiralia</taxon>
        <taxon>Lophotrochozoa</taxon>
        <taxon>Annelida</taxon>
        <taxon>Polychaeta</taxon>
        <taxon>Sedentaria</taxon>
        <taxon>Scolecida</taxon>
        <taxon>Capitellidae</taxon>
        <taxon>Capitella</taxon>
    </lineage>
</organism>
<reference evidence="3" key="3">
    <citation type="submission" date="2015-06" db="UniProtKB">
        <authorList>
            <consortium name="EnsemblMetazoa"/>
        </authorList>
    </citation>
    <scope>IDENTIFICATION</scope>
</reference>
<dbReference type="InterPro" id="IPR056589">
    <property type="entry name" value="WH_Egal-1"/>
</dbReference>
<evidence type="ECO:0000313" key="4">
    <source>
        <dbReference type="Proteomes" id="UP000014760"/>
    </source>
</evidence>
<feature type="domain" description="Egal-1 winged helix" evidence="1">
    <location>
        <begin position="9"/>
        <end position="71"/>
    </location>
</feature>
<dbReference type="HOGENOM" id="CLU_2747320_0_0_1"/>